<comment type="function">
    <text evidence="10">Catalyzes the decarboxylation of S-adenosylmethionine to S-adenosylmethioninamine (dcAdoMet), the propylamine donor required for the synthesis of the polyamines spermine and spermidine from the diamine putrescine.</text>
</comment>
<dbReference type="AlphaFoldDB" id="A0A0D6PAF2"/>
<dbReference type="EMBL" id="BANB01000670">
    <property type="protein sequence ID" value="GAN78173.1"/>
    <property type="molecule type" value="Genomic_DNA"/>
</dbReference>
<keyword evidence="6 10" id="KW-0865">Zymogen</keyword>
<keyword evidence="9 10" id="KW-0670">Pyruvate</keyword>
<keyword evidence="8 10" id="KW-0704">Schiff base</keyword>
<keyword evidence="7 10" id="KW-0456">Lyase</keyword>
<dbReference type="NCBIfam" id="TIGR03330">
    <property type="entry name" value="SAM_DCase_Bsu"/>
    <property type="match status" value="1"/>
</dbReference>
<dbReference type="PANTHER" id="PTHR33866:SF2">
    <property type="entry name" value="S-ADENOSYLMETHIONINE DECARBOXYLASE PROENZYME"/>
    <property type="match status" value="1"/>
</dbReference>
<comment type="PTM">
    <text evidence="10">Is synthesized initially as an inactive proenzyme. Formation of the active enzyme involves a self-maturation process in which the active site pyruvoyl group is generated from an internal serine residue via an autocatalytic post-translational modification. Two non-identical subunits are generated from the proenzyme in this reaction, and the pyruvate is formed at the N-terminus of the alpha chain, which is derived from the carboxyl end of the proenzyme. The post-translation cleavage follows an unusual pathway, termed non-hydrolytic serinolysis, in which the side chain hydroxyl group of the serine supplies its oxygen atom to form the C-terminus of the beta chain, while the remainder of the serine residue undergoes an oxidative deamination to produce ammonia and the pyruvoyl group blocking the N-terminus of the alpha chain.</text>
</comment>
<proteinExistence type="inferred from homology"/>
<comment type="cofactor">
    <cofactor evidence="10">
        <name>pyruvate</name>
        <dbReference type="ChEBI" id="CHEBI:15361"/>
    </cofactor>
    <text evidence="10">Binds 1 pyruvoyl group covalently per subunit.</text>
</comment>
<dbReference type="RefSeq" id="WP_241771213.1">
    <property type="nucleotide sequence ID" value="NZ_BANB01000670.1"/>
</dbReference>
<dbReference type="UniPathway" id="UPA00331">
    <property type="reaction ID" value="UER00451"/>
</dbReference>
<dbReference type="Proteomes" id="UP000032680">
    <property type="component" value="Unassembled WGS sequence"/>
</dbReference>
<protein>
    <recommendedName>
        <fullName evidence="10">S-adenosylmethionine decarboxylase proenzyme</fullName>
        <shortName evidence="10">AdoMetDC</shortName>
        <shortName evidence="10">SAMDC</shortName>
        <ecNumber evidence="10">4.1.1.50</ecNumber>
    </recommendedName>
    <component>
        <recommendedName>
            <fullName evidence="10">S-adenosylmethionine decarboxylase beta chain</fullName>
        </recommendedName>
    </component>
    <component>
        <recommendedName>
            <fullName evidence="10">S-adenosylmethionine decarboxylase alpha chain</fullName>
        </recommendedName>
    </component>
</protein>
<dbReference type="EC" id="4.1.1.50" evidence="10"/>
<sequence>MNALSPLGMVSDVPSKNQSSDAVEAQNNMPAAAGQVMPDHAATAPAATDPAPADRADACDEVAKDYFVERDGVRFAGTHLLLDLWGARNLTDPALIDTALRAAAEAAGATILHGHFHHFSPNGGVSGVLVLAESHISIHTWPERDFAAVDIFMCGACNPYRSIETLKGAFAPTSIQLSEQRRGLIV</sequence>
<dbReference type="Pfam" id="PF02675">
    <property type="entry name" value="AdoMet_dc"/>
    <property type="match status" value="1"/>
</dbReference>
<comment type="subunit">
    <text evidence="10">Heterotetramer of two alpha and two beta chains arranged as a dimer of alpha/beta heterodimers.</text>
</comment>
<evidence type="ECO:0000256" key="3">
    <source>
        <dbReference type="ARBA" id="ARBA00022813"/>
    </source>
</evidence>
<keyword evidence="1 10" id="KW-0949">S-adenosyl-L-methionine</keyword>
<evidence type="ECO:0000313" key="12">
    <source>
        <dbReference type="EMBL" id="GAN78173.1"/>
    </source>
</evidence>
<feature type="region of interest" description="Disordered" evidence="11">
    <location>
        <begin position="1"/>
        <end position="24"/>
    </location>
</feature>
<evidence type="ECO:0000256" key="1">
    <source>
        <dbReference type="ARBA" id="ARBA00022691"/>
    </source>
</evidence>
<feature type="site" description="Cleavage (non-hydrolytic); by autolysis" evidence="10">
    <location>
        <begin position="133"/>
        <end position="134"/>
    </location>
</feature>
<comment type="pathway">
    <text evidence="10">Amine and polyamine biosynthesis; S-adenosylmethioninamine biosynthesis; S-adenosylmethioninamine from S-adenosyl-L-methionine: step 1/1.</text>
</comment>
<reference evidence="12 13" key="1">
    <citation type="submission" date="2012-11" db="EMBL/GenBank/DDBJ databases">
        <title>Whole genome sequence of Acidisphaera rubrifaciens HS-AP3.</title>
        <authorList>
            <person name="Azuma Y."/>
            <person name="Higashiura N."/>
            <person name="Hirakawa H."/>
            <person name="Matsushita K."/>
        </authorList>
    </citation>
    <scope>NUCLEOTIDE SEQUENCE [LARGE SCALE GENOMIC DNA]</scope>
    <source>
        <strain evidence="12 13">HS-AP3</strain>
    </source>
</reference>
<dbReference type="GO" id="GO:0008295">
    <property type="term" value="P:spermidine biosynthetic process"/>
    <property type="evidence" value="ECO:0007669"/>
    <property type="project" value="UniProtKB-UniRule"/>
</dbReference>
<evidence type="ECO:0000256" key="7">
    <source>
        <dbReference type="ARBA" id="ARBA00023239"/>
    </source>
</evidence>
<evidence type="ECO:0000256" key="8">
    <source>
        <dbReference type="ARBA" id="ARBA00023270"/>
    </source>
</evidence>
<feature type="compositionally biased region" description="Polar residues" evidence="11">
    <location>
        <begin position="14"/>
        <end position="24"/>
    </location>
</feature>
<comment type="caution">
    <text evidence="12">The sequence shown here is derived from an EMBL/GenBank/DDBJ whole genome shotgun (WGS) entry which is preliminary data.</text>
</comment>
<dbReference type="GO" id="GO:0004014">
    <property type="term" value="F:adenosylmethionine decarboxylase activity"/>
    <property type="evidence" value="ECO:0007669"/>
    <property type="project" value="UniProtKB-UniRule"/>
</dbReference>
<evidence type="ECO:0000256" key="5">
    <source>
        <dbReference type="ARBA" id="ARBA00023115"/>
    </source>
</evidence>
<evidence type="ECO:0000256" key="9">
    <source>
        <dbReference type="ARBA" id="ARBA00023317"/>
    </source>
</evidence>
<keyword evidence="4 10" id="KW-0745">Spermidine biosynthesis</keyword>
<feature type="active site" description="Proton acceptor; for processing activity" evidence="10">
    <location>
        <position position="139"/>
    </location>
</feature>
<feature type="chain" id="PRO_5023523351" description="S-adenosylmethionine decarboxylase beta chain" evidence="10">
    <location>
        <begin position="1"/>
        <end position="133"/>
    </location>
</feature>
<organism evidence="12 13">
    <name type="scientific">Acidisphaera rubrifaciens HS-AP3</name>
    <dbReference type="NCBI Taxonomy" id="1231350"/>
    <lineage>
        <taxon>Bacteria</taxon>
        <taxon>Pseudomonadati</taxon>
        <taxon>Pseudomonadota</taxon>
        <taxon>Alphaproteobacteria</taxon>
        <taxon>Acetobacterales</taxon>
        <taxon>Acetobacteraceae</taxon>
        <taxon>Acidisphaera</taxon>
    </lineage>
</organism>
<evidence type="ECO:0000256" key="11">
    <source>
        <dbReference type="SAM" id="MobiDB-lite"/>
    </source>
</evidence>
<comment type="catalytic activity">
    <reaction evidence="10">
        <text>S-adenosyl-L-methionine + H(+) = S-adenosyl 3-(methylsulfanyl)propylamine + CO2</text>
        <dbReference type="Rhea" id="RHEA:15981"/>
        <dbReference type="ChEBI" id="CHEBI:15378"/>
        <dbReference type="ChEBI" id="CHEBI:16526"/>
        <dbReference type="ChEBI" id="CHEBI:57443"/>
        <dbReference type="ChEBI" id="CHEBI:59789"/>
        <dbReference type="EC" id="4.1.1.50"/>
    </reaction>
</comment>
<feature type="chain" id="PRO_5023523350" description="S-adenosylmethionine decarboxylase alpha chain" evidence="10">
    <location>
        <begin position="134"/>
        <end position="186"/>
    </location>
</feature>
<dbReference type="SUPFAM" id="SSF56276">
    <property type="entry name" value="S-adenosylmethionine decarboxylase"/>
    <property type="match status" value="1"/>
</dbReference>
<dbReference type="HAMAP" id="MF_00464">
    <property type="entry name" value="AdoMetDC_1"/>
    <property type="match status" value="1"/>
</dbReference>
<gene>
    <name evidence="10" type="primary">speH</name>
    <name evidence="12" type="ORF">Asru_0671_02</name>
</gene>
<dbReference type="InterPro" id="IPR042284">
    <property type="entry name" value="AdoMetDC_N"/>
</dbReference>
<evidence type="ECO:0000256" key="2">
    <source>
        <dbReference type="ARBA" id="ARBA00022793"/>
    </source>
</evidence>
<dbReference type="Gene3D" id="3.30.360.110">
    <property type="entry name" value="S-adenosylmethionine decarboxylase domain"/>
    <property type="match status" value="1"/>
</dbReference>
<dbReference type="InterPro" id="IPR003826">
    <property type="entry name" value="AdoMetDC_fam_prok"/>
</dbReference>
<comment type="similarity">
    <text evidence="10">Belongs to the prokaryotic AdoMetDC family. Type 1 subfamily.</text>
</comment>
<evidence type="ECO:0000256" key="6">
    <source>
        <dbReference type="ARBA" id="ARBA00023145"/>
    </source>
</evidence>
<dbReference type="InterPro" id="IPR016067">
    <property type="entry name" value="S-AdoMet_deCO2ase_core"/>
</dbReference>
<evidence type="ECO:0000256" key="4">
    <source>
        <dbReference type="ARBA" id="ARBA00023066"/>
    </source>
</evidence>
<keyword evidence="5 10" id="KW-0620">Polyamine biosynthesis</keyword>
<dbReference type="GO" id="GO:0005829">
    <property type="term" value="C:cytosol"/>
    <property type="evidence" value="ECO:0007669"/>
    <property type="project" value="TreeGrafter"/>
</dbReference>
<keyword evidence="3 10" id="KW-0068">Autocatalytic cleavage</keyword>
<evidence type="ECO:0000313" key="13">
    <source>
        <dbReference type="Proteomes" id="UP000032680"/>
    </source>
</evidence>
<dbReference type="PANTHER" id="PTHR33866">
    <property type="entry name" value="S-ADENOSYLMETHIONINE DECARBOXYLASE PROENZYME"/>
    <property type="match status" value="1"/>
</dbReference>
<feature type="active site" description="Proton donor; for catalytic activity" evidence="10">
    <location>
        <position position="154"/>
    </location>
</feature>
<dbReference type="InterPro" id="IPR017716">
    <property type="entry name" value="S-AdoMet_deCOase_pro-enz"/>
</dbReference>
<accession>A0A0D6PAF2</accession>
<feature type="active site" description="Schiff-base intermediate with substrate; via pyruvic acid" evidence="10">
    <location>
        <position position="134"/>
    </location>
</feature>
<dbReference type="InterPro" id="IPR042286">
    <property type="entry name" value="AdoMetDC_C"/>
</dbReference>
<dbReference type="Gene3D" id="3.30.160.750">
    <property type="match status" value="1"/>
</dbReference>
<keyword evidence="2 10" id="KW-0210">Decarboxylase</keyword>
<feature type="modified residue" description="Pyruvic acid (Ser); by autocatalysis" evidence="10">
    <location>
        <position position="134"/>
    </location>
</feature>
<evidence type="ECO:0000256" key="10">
    <source>
        <dbReference type="HAMAP-Rule" id="MF_00464"/>
    </source>
</evidence>
<keyword evidence="13" id="KW-1185">Reference proteome</keyword>
<name>A0A0D6PAF2_9PROT</name>